<reference evidence="1" key="1">
    <citation type="journal article" date="2021" name="New Phytol.">
        <title>Evolutionary innovations through gain and loss of genes in the ectomycorrhizal Boletales.</title>
        <authorList>
            <person name="Wu G."/>
            <person name="Miyauchi S."/>
            <person name="Morin E."/>
            <person name="Kuo A."/>
            <person name="Drula E."/>
            <person name="Varga T."/>
            <person name="Kohler A."/>
            <person name="Feng B."/>
            <person name="Cao Y."/>
            <person name="Lipzen A."/>
            <person name="Daum C."/>
            <person name="Hundley H."/>
            <person name="Pangilinan J."/>
            <person name="Johnson J."/>
            <person name="Barry K."/>
            <person name="LaButti K."/>
            <person name="Ng V."/>
            <person name="Ahrendt S."/>
            <person name="Min B."/>
            <person name="Choi I.G."/>
            <person name="Park H."/>
            <person name="Plett J.M."/>
            <person name="Magnuson J."/>
            <person name="Spatafora J.W."/>
            <person name="Nagy L.G."/>
            <person name="Henrissat B."/>
            <person name="Grigoriev I.V."/>
            <person name="Yang Z.L."/>
            <person name="Xu J."/>
            <person name="Martin F.M."/>
        </authorList>
    </citation>
    <scope>NUCLEOTIDE SEQUENCE</scope>
    <source>
        <strain evidence="1">ATCC 28755</strain>
    </source>
</reference>
<proteinExistence type="predicted"/>
<evidence type="ECO:0000313" key="1">
    <source>
        <dbReference type="EMBL" id="KAH7903485.1"/>
    </source>
</evidence>
<protein>
    <submittedName>
        <fullName evidence="1">Acyl transferase/acyl hydrolase/lysophospholipase</fullName>
    </submittedName>
</protein>
<feature type="non-terminal residue" evidence="1">
    <location>
        <position position="1"/>
    </location>
</feature>
<name>A0ACB7ZQW9_9AGAM</name>
<accession>A0ACB7ZQW9</accession>
<organism evidence="1 2">
    <name type="scientific">Hygrophoropsis aurantiaca</name>
    <dbReference type="NCBI Taxonomy" id="72124"/>
    <lineage>
        <taxon>Eukaryota</taxon>
        <taxon>Fungi</taxon>
        <taxon>Dikarya</taxon>
        <taxon>Basidiomycota</taxon>
        <taxon>Agaricomycotina</taxon>
        <taxon>Agaricomycetes</taxon>
        <taxon>Agaricomycetidae</taxon>
        <taxon>Boletales</taxon>
        <taxon>Coniophorineae</taxon>
        <taxon>Hygrophoropsidaceae</taxon>
        <taxon>Hygrophoropsis</taxon>
    </lineage>
</organism>
<comment type="caution">
    <text evidence="1">The sequence shown here is derived from an EMBL/GenBank/DDBJ whole genome shotgun (WGS) entry which is preliminary data.</text>
</comment>
<sequence>SVDGGGFRGLACLIILNQIMRRFVKDPDEDPIPPCQIFDLICGTSTGGIIAILLGRLGLDCRTAISIYKELGPKAFGHDAGKMWDNILAGERFSSTQFETFLGKVVKDHTGNESATLRVKKNSPDPKFHESTATFVTVVPAGVGSAGVEADRLRSYPTPDRGTDSTPLDHTWTIRQAARATSATPLYFAPLQLDSQAFQDAGASGFNNPTMEAKLLWPDAEFVVVSLGAGLASLLPKNSTSGADLSLGKALLAKEIQEKWKNITAAPHRLEQVAEQLMKAATDTELRHLDVANQFDRW</sequence>
<dbReference type="Proteomes" id="UP000790377">
    <property type="component" value="Unassembled WGS sequence"/>
</dbReference>
<dbReference type="EMBL" id="MU268938">
    <property type="protein sequence ID" value="KAH7903485.1"/>
    <property type="molecule type" value="Genomic_DNA"/>
</dbReference>
<gene>
    <name evidence="1" type="ORF">BJ138DRAFT_1020542</name>
</gene>
<keyword evidence="1" id="KW-0378">Hydrolase</keyword>
<keyword evidence="2" id="KW-1185">Reference proteome</keyword>
<keyword evidence="1" id="KW-0808">Transferase</keyword>
<evidence type="ECO:0000313" key="2">
    <source>
        <dbReference type="Proteomes" id="UP000790377"/>
    </source>
</evidence>